<evidence type="ECO:0000313" key="4">
    <source>
        <dbReference type="EMBL" id="RIA55664.1"/>
    </source>
</evidence>
<comment type="similarity">
    <text evidence="2">Belongs to the dGTPase family. Type 2 subfamily.</text>
</comment>
<dbReference type="SUPFAM" id="SSF109604">
    <property type="entry name" value="HD-domain/PDEase-like"/>
    <property type="match status" value="1"/>
</dbReference>
<dbReference type="Gene3D" id="1.10.3210.10">
    <property type="entry name" value="Hypothetical protein af1432"/>
    <property type="match status" value="1"/>
</dbReference>
<dbReference type="OrthoDB" id="9803619at2"/>
<dbReference type="NCBIfam" id="NF002326">
    <property type="entry name" value="PRK01286.1-1"/>
    <property type="match status" value="1"/>
</dbReference>
<dbReference type="InterPro" id="IPR026875">
    <property type="entry name" value="PHydrolase_assoc_dom"/>
</dbReference>
<accession>A0A397QC39</accession>
<dbReference type="GO" id="GO:0006203">
    <property type="term" value="P:dGTP catabolic process"/>
    <property type="evidence" value="ECO:0007669"/>
    <property type="project" value="TreeGrafter"/>
</dbReference>
<dbReference type="RefSeq" id="WP_119060539.1">
    <property type="nucleotide sequence ID" value="NZ_QXDF01000001.1"/>
</dbReference>
<sequence length="410" mass="46254">MPVVDYAATNAPPLPYPHELAPYATDATTSRGRFHPEPPSAVRTAFQRDRDRIIHCAAFRRLTYKTQVFVYHEGDHFRTRLTHSLEVAQIARTLARSLRLDEDLAETIALAHDLGHTPFGHAGEDALNAAMAEFGGFDHNAQSLRIVTKLESRYANFDGLNLSWETLEGLVKHNGPLLSPGEADVTKANLPHAIAVYCTEHDLELESYAGAEAQLAALADDIAYNNHDIDDGLRAGLLTLDQVTEVPLVGRLIRAVQGEYPDIARDRLIYEVNRRLITVMIFDLMEQTRRRLADLAPRTAEDIRRAREPVASFSDQMLTEIAELRAFLHAELYRHPRIAGTMARAKTVLSELFHHYMDKPEDLEPGWREKAFQSASKDRARCVCDFIAGMTDRFALHMHGRLFDGRTELR</sequence>
<dbReference type="GO" id="GO:0008832">
    <property type="term" value="F:dGTPase activity"/>
    <property type="evidence" value="ECO:0007669"/>
    <property type="project" value="TreeGrafter"/>
</dbReference>
<dbReference type="NCBIfam" id="NF002328">
    <property type="entry name" value="PRK01286.1-3"/>
    <property type="match status" value="1"/>
</dbReference>
<dbReference type="AlphaFoldDB" id="A0A397QC39"/>
<evidence type="ECO:0000259" key="3">
    <source>
        <dbReference type="PROSITE" id="PS51831"/>
    </source>
</evidence>
<evidence type="ECO:0000256" key="2">
    <source>
        <dbReference type="HAMAP-Rule" id="MF_01212"/>
    </source>
</evidence>
<dbReference type="PANTHER" id="PTHR11373:SF43">
    <property type="entry name" value="DEOXYGUANOSINETRIPHOSPHATE TRIPHOSPHOHYDROLASE-LIKE PROTEIN"/>
    <property type="match status" value="1"/>
</dbReference>
<evidence type="ECO:0000256" key="1">
    <source>
        <dbReference type="ARBA" id="ARBA00022801"/>
    </source>
</evidence>
<proteinExistence type="inferred from homology"/>
<dbReference type="InterPro" id="IPR023023">
    <property type="entry name" value="dNTPase_2"/>
</dbReference>
<keyword evidence="1 2" id="KW-0378">Hydrolase</keyword>
<organism evidence="4 5">
    <name type="scientific">Dichotomicrobium thermohalophilum</name>
    <dbReference type="NCBI Taxonomy" id="933063"/>
    <lineage>
        <taxon>Bacteria</taxon>
        <taxon>Pseudomonadati</taxon>
        <taxon>Pseudomonadota</taxon>
        <taxon>Alphaproteobacteria</taxon>
        <taxon>Hyphomicrobiales</taxon>
        <taxon>Hyphomicrobiaceae</taxon>
        <taxon>Dichotomicrobium</taxon>
    </lineage>
</organism>
<dbReference type="HAMAP" id="MF_01212">
    <property type="entry name" value="dGTPase_type2"/>
    <property type="match status" value="1"/>
</dbReference>
<reference evidence="4 5" key="1">
    <citation type="submission" date="2018-08" db="EMBL/GenBank/DDBJ databases">
        <title>Genomic Encyclopedia of Archaeal and Bacterial Type Strains, Phase II (KMG-II): from individual species to whole genera.</title>
        <authorList>
            <person name="Goeker M."/>
        </authorList>
    </citation>
    <scope>NUCLEOTIDE SEQUENCE [LARGE SCALE GENOMIC DNA]</scope>
    <source>
        <strain evidence="4 5">DSM 5002</strain>
    </source>
</reference>
<keyword evidence="5" id="KW-1185">Reference proteome</keyword>
<dbReference type="InterPro" id="IPR003607">
    <property type="entry name" value="HD/PDEase_dom"/>
</dbReference>
<dbReference type="PROSITE" id="PS51831">
    <property type="entry name" value="HD"/>
    <property type="match status" value="1"/>
</dbReference>
<feature type="domain" description="HD" evidence="3">
    <location>
        <begin position="80"/>
        <end position="225"/>
    </location>
</feature>
<dbReference type="InterPro" id="IPR050135">
    <property type="entry name" value="dGTPase-like"/>
</dbReference>
<dbReference type="EMBL" id="QXDF01000001">
    <property type="protein sequence ID" value="RIA55664.1"/>
    <property type="molecule type" value="Genomic_DNA"/>
</dbReference>
<dbReference type="PANTHER" id="PTHR11373">
    <property type="entry name" value="DEOXYNUCLEOSIDE TRIPHOSPHATE TRIPHOSPHOHYDROLASE"/>
    <property type="match status" value="1"/>
</dbReference>
<dbReference type="Proteomes" id="UP000266273">
    <property type="component" value="Unassembled WGS sequence"/>
</dbReference>
<comment type="caution">
    <text evidence="4">The sequence shown here is derived from an EMBL/GenBank/DDBJ whole genome shotgun (WGS) entry which is preliminary data.</text>
</comment>
<protein>
    <recommendedName>
        <fullName evidence="2">Deoxyguanosinetriphosphate triphosphohydrolase-like protein</fullName>
    </recommendedName>
</protein>
<name>A0A397QC39_9HYPH</name>
<dbReference type="SMART" id="SM00471">
    <property type="entry name" value="HDc"/>
    <property type="match status" value="1"/>
</dbReference>
<dbReference type="CDD" id="cd00077">
    <property type="entry name" value="HDc"/>
    <property type="match status" value="1"/>
</dbReference>
<dbReference type="Pfam" id="PF13286">
    <property type="entry name" value="HD_assoc"/>
    <property type="match status" value="1"/>
</dbReference>
<gene>
    <name evidence="4" type="ORF">BXY53_0734</name>
</gene>
<dbReference type="Pfam" id="PF01966">
    <property type="entry name" value="HD"/>
    <property type="match status" value="1"/>
</dbReference>
<dbReference type="NCBIfam" id="TIGR01353">
    <property type="entry name" value="dGTP_triPase"/>
    <property type="match status" value="1"/>
</dbReference>
<dbReference type="InterPro" id="IPR006261">
    <property type="entry name" value="dGTPase"/>
</dbReference>
<evidence type="ECO:0000313" key="5">
    <source>
        <dbReference type="Proteomes" id="UP000266273"/>
    </source>
</evidence>
<dbReference type="NCBIfam" id="TIGR00277">
    <property type="entry name" value="HDIG"/>
    <property type="match status" value="1"/>
</dbReference>
<dbReference type="InterPro" id="IPR006675">
    <property type="entry name" value="HDIG_dom"/>
</dbReference>
<dbReference type="InterPro" id="IPR006674">
    <property type="entry name" value="HD_domain"/>
</dbReference>